<dbReference type="RefSeq" id="WP_146437119.1">
    <property type="nucleotide sequence ID" value="NZ_SJPF01000009.1"/>
</dbReference>
<proteinExistence type="predicted"/>
<protein>
    <submittedName>
        <fullName evidence="1">Uncharacterized protein</fullName>
    </submittedName>
</protein>
<gene>
    <name evidence="1" type="ORF">Enr8_50950</name>
</gene>
<name>A0A5C5USE1_9BACT</name>
<comment type="caution">
    <text evidence="1">The sequence shown here is derived from an EMBL/GenBank/DDBJ whole genome shotgun (WGS) entry which is preliminary data.</text>
</comment>
<dbReference type="AlphaFoldDB" id="A0A5C5USE1"/>
<evidence type="ECO:0000313" key="2">
    <source>
        <dbReference type="Proteomes" id="UP000318878"/>
    </source>
</evidence>
<sequence length="76" mass="8783">MKSAVFNELPHLSSTEIALRCQAIRRKWSGNEMAQRRRDGQRQMKALDHQLRYRMVAGTDRYDAKGPLDLVRLIAG</sequence>
<keyword evidence="2" id="KW-1185">Reference proteome</keyword>
<reference evidence="1 2" key="1">
    <citation type="submission" date="2019-02" db="EMBL/GenBank/DDBJ databases">
        <title>Deep-cultivation of Planctomycetes and their phenomic and genomic characterization uncovers novel biology.</title>
        <authorList>
            <person name="Wiegand S."/>
            <person name="Jogler M."/>
            <person name="Boedeker C."/>
            <person name="Pinto D."/>
            <person name="Vollmers J."/>
            <person name="Rivas-Marin E."/>
            <person name="Kohn T."/>
            <person name="Peeters S.H."/>
            <person name="Heuer A."/>
            <person name="Rast P."/>
            <person name="Oberbeckmann S."/>
            <person name="Bunk B."/>
            <person name="Jeske O."/>
            <person name="Meyerdierks A."/>
            <person name="Storesund J.E."/>
            <person name="Kallscheuer N."/>
            <person name="Luecker S."/>
            <person name="Lage O.M."/>
            <person name="Pohl T."/>
            <person name="Merkel B.J."/>
            <person name="Hornburger P."/>
            <person name="Mueller R.-W."/>
            <person name="Bruemmer F."/>
            <person name="Labrenz M."/>
            <person name="Spormann A.M."/>
            <person name="Op Den Camp H."/>
            <person name="Overmann J."/>
            <person name="Amann R."/>
            <person name="Jetten M.S.M."/>
            <person name="Mascher T."/>
            <person name="Medema M.H."/>
            <person name="Devos D.P."/>
            <person name="Kaster A.-K."/>
            <person name="Ovreas L."/>
            <person name="Rohde M."/>
            <person name="Galperin M.Y."/>
            <person name="Jogler C."/>
        </authorList>
    </citation>
    <scope>NUCLEOTIDE SEQUENCE [LARGE SCALE GENOMIC DNA]</scope>
    <source>
        <strain evidence="1 2">Enr8</strain>
    </source>
</reference>
<dbReference type="OrthoDB" id="9937133at2"/>
<accession>A0A5C5USE1</accession>
<dbReference type="Proteomes" id="UP000318878">
    <property type="component" value="Unassembled WGS sequence"/>
</dbReference>
<evidence type="ECO:0000313" key="1">
    <source>
        <dbReference type="EMBL" id="TWT29294.1"/>
    </source>
</evidence>
<organism evidence="1 2">
    <name type="scientific">Blastopirellula retiformator</name>
    <dbReference type="NCBI Taxonomy" id="2527970"/>
    <lineage>
        <taxon>Bacteria</taxon>
        <taxon>Pseudomonadati</taxon>
        <taxon>Planctomycetota</taxon>
        <taxon>Planctomycetia</taxon>
        <taxon>Pirellulales</taxon>
        <taxon>Pirellulaceae</taxon>
        <taxon>Blastopirellula</taxon>
    </lineage>
</organism>
<dbReference type="EMBL" id="SJPF01000009">
    <property type="protein sequence ID" value="TWT29294.1"/>
    <property type="molecule type" value="Genomic_DNA"/>
</dbReference>